<accession>A0A3M7PU68</accession>
<gene>
    <name evidence="2" type="ORF">BpHYR1_002904</name>
</gene>
<keyword evidence="3" id="KW-1185">Reference proteome</keyword>
<dbReference type="Proteomes" id="UP000276133">
    <property type="component" value="Unassembled WGS sequence"/>
</dbReference>
<evidence type="ECO:0000313" key="3">
    <source>
        <dbReference type="Proteomes" id="UP000276133"/>
    </source>
</evidence>
<sequence>MNKFFLIQTSQDIILIYCIIINFYFYSNYWQILKIKKLFILFLKYGMKWIFRYKHRLFNGECVSSENFFIRIGINRKILLEELYTLLAERYDNLLKIDFRSVPTEVLKIFVSVKIIGGNVKTYYENKKI</sequence>
<dbReference type="EMBL" id="REGN01008778">
    <property type="protein sequence ID" value="RNA02712.1"/>
    <property type="molecule type" value="Genomic_DNA"/>
</dbReference>
<reference evidence="2 3" key="1">
    <citation type="journal article" date="2018" name="Sci. Rep.">
        <title>Genomic signatures of local adaptation to the degree of environmental predictability in rotifers.</title>
        <authorList>
            <person name="Franch-Gras L."/>
            <person name="Hahn C."/>
            <person name="Garcia-Roger E.M."/>
            <person name="Carmona M.J."/>
            <person name="Serra M."/>
            <person name="Gomez A."/>
        </authorList>
    </citation>
    <scope>NUCLEOTIDE SEQUENCE [LARGE SCALE GENOMIC DNA]</scope>
    <source>
        <strain evidence="2">HYR1</strain>
    </source>
</reference>
<organism evidence="2 3">
    <name type="scientific">Brachionus plicatilis</name>
    <name type="common">Marine rotifer</name>
    <name type="synonym">Brachionus muelleri</name>
    <dbReference type="NCBI Taxonomy" id="10195"/>
    <lineage>
        <taxon>Eukaryota</taxon>
        <taxon>Metazoa</taxon>
        <taxon>Spiralia</taxon>
        <taxon>Gnathifera</taxon>
        <taxon>Rotifera</taxon>
        <taxon>Eurotatoria</taxon>
        <taxon>Monogononta</taxon>
        <taxon>Pseudotrocha</taxon>
        <taxon>Ploima</taxon>
        <taxon>Brachionidae</taxon>
        <taxon>Brachionus</taxon>
    </lineage>
</organism>
<keyword evidence="1" id="KW-0472">Membrane</keyword>
<evidence type="ECO:0000256" key="1">
    <source>
        <dbReference type="SAM" id="Phobius"/>
    </source>
</evidence>
<keyword evidence="1" id="KW-0812">Transmembrane</keyword>
<name>A0A3M7PU68_BRAPC</name>
<comment type="caution">
    <text evidence="2">The sequence shown here is derived from an EMBL/GenBank/DDBJ whole genome shotgun (WGS) entry which is preliminary data.</text>
</comment>
<proteinExistence type="predicted"/>
<dbReference type="AlphaFoldDB" id="A0A3M7PU68"/>
<feature type="transmembrane region" description="Helical" evidence="1">
    <location>
        <begin position="6"/>
        <end position="26"/>
    </location>
</feature>
<evidence type="ECO:0000313" key="2">
    <source>
        <dbReference type="EMBL" id="RNA02712.1"/>
    </source>
</evidence>
<protein>
    <submittedName>
        <fullName evidence="2">Uncharacterized protein</fullName>
    </submittedName>
</protein>
<keyword evidence="1" id="KW-1133">Transmembrane helix</keyword>